<gene>
    <name evidence="1" type="ORF">EAH73_21200</name>
</gene>
<dbReference type="Proteomes" id="UP000317646">
    <property type="component" value="Unassembled WGS sequence"/>
</dbReference>
<reference evidence="1 2" key="1">
    <citation type="journal article" date="2019" name="Environ. Microbiol.">
        <title>Species interactions and distinct microbial communities in high Arctic permafrost affected cryosols are associated with the CH4 and CO2 gas fluxes.</title>
        <authorList>
            <person name="Altshuler I."/>
            <person name="Hamel J."/>
            <person name="Turney S."/>
            <person name="Magnuson E."/>
            <person name="Levesque R."/>
            <person name="Greer C."/>
            <person name="Whyte L.G."/>
        </authorList>
    </citation>
    <scope>NUCLEOTIDE SEQUENCE [LARGE SCALE GENOMIC DNA]</scope>
    <source>
        <strain evidence="1 2">S9.2P</strain>
    </source>
</reference>
<name>A0A502GBU9_9BACT</name>
<dbReference type="EMBL" id="RCYZ01000013">
    <property type="protein sequence ID" value="TPG59435.1"/>
    <property type="molecule type" value="Genomic_DNA"/>
</dbReference>
<organism evidence="1 2">
    <name type="scientific">Hymenobacter nivis</name>
    <dbReference type="NCBI Taxonomy" id="1850093"/>
    <lineage>
        <taxon>Bacteria</taxon>
        <taxon>Pseudomonadati</taxon>
        <taxon>Bacteroidota</taxon>
        <taxon>Cytophagia</taxon>
        <taxon>Cytophagales</taxon>
        <taxon>Hymenobacteraceae</taxon>
        <taxon>Hymenobacter</taxon>
    </lineage>
</organism>
<proteinExistence type="predicted"/>
<protein>
    <submittedName>
        <fullName evidence="1">Uncharacterized protein</fullName>
    </submittedName>
</protein>
<evidence type="ECO:0000313" key="1">
    <source>
        <dbReference type="EMBL" id="TPG59435.1"/>
    </source>
</evidence>
<dbReference type="AlphaFoldDB" id="A0A502GBU9"/>
<evidence type="ECO:0000313" key="2">
    <source>
        <dbReference type="Proteomes" id="UP000317646"/>
    </source>
</evidence>
<sequence>MWANGAIPCIVVQLRAFANRTQFKALMNAGLAYYKAHSQPTRRWGWIADTRLMSAIPQEVQQWLADDWNMQAYAAGLREMSIVSAANILGQLATQQYAEKAVAASGQAGLQPVYYESLEEAQHAVALRCAALSIK</sequence>
<keyword evidence="2" id="KW-1185">Reference proteome</keyword>
<comment type="caution">
    <text evidence="1">The sequence shown here is derived from an EMBL/GenBank/DDBJ whole genome shotgun (WGS) entry which is preliminary data.</text>
</comment>
<accession>A0A502GBU9</accession>